<gene>
    <name evidence="2" type="ORF">G6N76_09715</name>
</gene>
<dbReference type="AlphaFoldDB" id="A0A6M1S471"/>
<evidence type="ECO:0000313" key="3">
    <source>
        <dbReference type="Proteomes" id="UP000477849"/>
    </source>
</evidence>
<protein>
    <submittedName>
        <fullName evidence="2">Uncharacterized protein</fullName>
    </submittedName>
</protein>
<reference evidence="2 3" key="1">
    <citation type="submission" date="2020-02" db="EMBL/GenBank/DDBJ databases">
        <title>Genome sequence of the type strain CCBAU10050 of Rhizobium daejeonense.</title>
        <authorList>
            <person name="Gao J."/>
            <person name="Sun J."/>
        </authorList>
    </citation>
    <scope>NUCLEOTIDE SEQUENCE [LARGE SCALE GENOMIC DNA]</scope>
    <source>
        <strain evidence="2 3">CCBAU10050</strain>
    </source>
</reference>
<dbReference type="RefSeq" id="WP_163905695.1">
    <property type="nucleotide sequence ID" value="NZ_CP048427.1"/>
</dbReference>
<evidence type="ECO:0000313" key="2">
    <source>
        <dbReference type="EMBL" id="NGO63950.1"/>
    </source>
</evidence>
<dbReference type="Proteomes" id="UP000477849">
    <property type="component" value="Unassembled WGS sequence"/>
</dbReference>
<proteinExistence type="predicted"/>
<organism evidence="2 3">
    <name type="scientific">Rhizobium daejeonense</name>
    <dbReference type="NCBI Taxonomy" id="240521"/>
    <lineage>
        <taxon>Bacteria</taxon>
        <taxon>Pseudomonadati</taxon>
        <taxon>Pseudomonadota</taxon>
        <taxon>Alphaproteobacteria</taxon>
        <taxon>Hyphomicrobiales</taxon>
        <taxon>Rhizobiaceae</taxon>
        <taxon>Rhizobium/Agrobacterium group</taxon>
        <taxon>Rhizobium</taxon>
    </lineage>
</organism>
<sequence>MLLKMTAGLSGPELNLAPGDEHEFDDAEAERLIEAGFAFKAEENAPVTTPARKNGKPNVVSAEGDTGSE</sequence>
<dbReference type="EMBL" id="JAAKZH010000003">
    <property type="protein sequence ID" value="NGO63950.1"/>
    <property type="molecule type" value="Genomic_DNA"/>
</dbReference>
<name>A0A6M1S471_9HYPH</name>
<accession>A0A6M1S471</accession>
<feature type="region of interest" description="Disordered" evidence="1">
    <location>
        <begin position="1"/>
        <end position="23"/>
    </location>
</feature>
<comment type="caution">
    <text evidence="2">The sequence shown here is derived from an EMBL/GenBank/DDBJ whole genome shotgun (WGS) entry which is preliminary data.</text>
</comment>
<keyword evidence="3" id="KW-1185">Reference proteome</keyword>
<evidence type="ECO:0000256" key="1">
    <source>
        <dbReference type="SAM" id="MobiDB-lite"/>
    </source>
</evidence>
<feature type="region of interest" description="Disordered" evidence="1">
    <location>
        <begin position="42"/>
        <end position="69"/>
    </location>
</feature>